<comment type="similarity">
    <text evidence="1">Belongs to the UPF0246 family.</text>
</comment>
<dbReference type="Proteomes" id="UP000199169">
    <property type="component" value="Unassembled WGS sequence"/>
</dbReference>
<gene>
    <name evidence="2" type="primary">yaaA</name>
    <name evidence="2" type="ORF">ACCAA_420070</name>
</gene>
<evidence type="ECO:0000313" key="2">
    <source>
        <dbReference type="EMBL" id="SBT07367.1"/>
    </source>
</evidence>
<dbReference type="HAMAP" id="MF_00652">
    <property type="entry name" value="UPF0246"/>
    <property type="match status" value="1"/>
</dbReference>
<evidence type="ECO:0000313" key="3">
    <source>
        <dbReference type="Proteomes" id="UP000199169"/>
    </source>
</evidence>
<dbReference type="InterPro" id="IPR005583">
    <property type="entry name" value="YaaA"/>
</dbReference>
<dbReference type="GO" id="GO:0005829">
    <property type="term" value="C:cytosol"/>
    <property type="evidence" value="ECO:0007669"/>
    <property type="project" value="TreeGrafter"/>
</dbReference>
<dbReference type="NCBIfam" id="NF002541">
    <property type="entry name" value="PRK02101.1-1"/>
    <property type="match status" value="1"/>
</dbReference>
<reference evidence="2 3" key="1">
    <citation type="submission" date="2016-06" db="EMBL/GenBank/DDBJ databases">
        <authorList>
            <person name="Kjaerup R.B."/>
            <person name="Dalgaard T.S."/>
            <person name="Juul-Madsen H.R."/>
        </authorList>
    </citation>
    <scope>NUCLEOTIDE SEQUENCE [LARGE SCALE GENOMIC DNA]</scope>
    <source>
        <strain evidence="2">3</strain>
    </source>
</reference>
<name>A0A1A8XS81_9PROT</name>
<dbReference type="STRING" id="1860102.ACCAA_420070"/>
<sequence>MATSQTLAELKYNALGSSSMSARASVRSKALSRRKFSTDWNKPMIIVLSPAKTLDFKSPPTLAEHTQPDFLDQSQGLIERLRELSPPEVASLLKVSDQLAVLNVTRYAEWAQPFSAENAKQAVLAFNGDVYTGLDAATLSPADLHFAQAHLRILSGLYGLLRPLDLMQAYRLEMGTRLANPRGRDLYAFWGERITDALNASLREARAGLLVNLASEEYFKAVRPKKLSVPVVQPVFEDWSSGRFRVVSFYAKRARGLMARFAIVNRLREAAGLQNFALAGYAYAAEASNEKVWVFRRRTAV</sequence>
<accession>A0A1A8XS81</accession>
<dbReference type="AlphaFoldDB" id="A0A1A8XS81"/>
<dbReference type="NCBIfam" id="NF002542">
    <property type="entry name" value="PRK02101.1-3"/>
    <property type="match status" value="1"/>
</dbReference>
<dbReference type="EMBL" id="FLQX01000119">
    <property type="protein sequence ID" value="SBT07367.1"/>
    <property type="molecule type" value="Genomic_DNA"/>
</dbReference>
<dbReference type="Pfam" id="PF03883">
    <property type="entry name" value="H2O2_YaaD"/>
    <property type="match status" value="1"/>
</dbReference>
<evidence type="ECO:0000256" key="1">
    <source>
        <dbReference type="HAMAP-Rule" id="MF_00652"/>
    </source>
</evidence>
<organism evidence="2 3">
    <name type="scientific">Candidatus Accumulibacter aalborgensis</name>
    <dbReference type="NCBI Taxonomy" id="1860102"/>
    <lineage>
        <taxon>Bacteria</taxon>
        <taxon>Pseudomonadati</taxon>
        <taxon>Pseudomonadota</taxon>
        <taxon>Betaproteobacteria</taxon>
        <taxon>Candidatus Accumulibacter</taxon>
    </lineage>
</organism>
<keyword evidence="3" id="KW-1185">Reference proteome</keyword>
<protein>
    <recommendedName>
        <fullName evidence="1">UPF0246 protein ACCAA_420070</fullName>
    </recommendedName>
</protein>
<proteinExistence type="inferred from homology"/>
<dbReference type="GO" id="GO:0033194">
    <property type="term" value="P:response to hydroperoxide"/>
    <property type="evidence" value="ECO:0007669"/>
    <property type="project" value="TreeGrafter"/>
</dbReference>
<dbReference type="PANTHER" id="PTHR30283:SF4">
    <property type="entry name" value="PEROXIDE STRESS RESISTANCE PROTEIN YAAA"/>
    <property type="match status" value="1"/>
</dbReference>
<dbReference type="PANTHER" id="PTHR30283">
    <property type="entry name" value="PEROXIDE STRESS RESPONSE PROTEIN YAAA"/>
    <property type="match status" value="1"/>
</dbReference>